<sequence length="94" mass="10678">MRLSKHSIRSLTFSPQHPSSQCSLSASHWTAPEIRSRSLSPSEHHRRSRHRKTRIVRLSGSPRSAPDGHLERAPISQCGKILFSIVIIVFLQFL</sequence>
<gene>
    <name evidence="2" type="ORF">TNCV_2146091</name>
</gene>
<comment type="caution">
    <text evidence="2">The sequence shown here is derived from an EMBL/GenBank/DDBJ whole genome shotgun (WGS) entry which is preliminary data.</text>
</comment>
<evidence type="ECO:0000313" key="2">
    <source>
        <dbReference type="EMBL" id="GFY19916.1"/>
    </source>
</evidence>
<protein>
    <submittedName>
        <fullName evidence="2">Uncharacterized protein</fullName>
    </submittedName>
</protein>
<feature type="region of interest" description="Disordered" evidence="1">
    <location>
        <begin position="1"/>
        <end position="71"/>
    </location>
</feature>
<dbReference type="Proteomes" id="UP000887159">
    <property type="component" value="Unassembled WGS sequence"/>
</dbReference>
<dbReference type="AlphaFoldDB" id="A0A8X6SUZ8"/>
<organism evidence="2 3">
    <name type="scientific">Trichonephila clavipes</name>
    <name type="common">Golden silk orbweaver</name>
    <name type="synonym">Nephila clavipes</name>
    <dbReference type="NCBI Taxonomy" id="2585209"/>
    <lineage>
        <taxon>Eukaryota</taxon>
        <taxon>Metazoa</taxon>
        <taxon>Ecdysozoa</taxon>
        <taxon>Arthropoda</taxon>
        <taxon>Chelicerata</taxon>
        <taxon>Arachnida</taxon>
        <taxon>Araneae</taxon>
        <taxon>Araneomorphae</taxon>
        <taxon>Entelegynae</taxon>
        <taxon>Araneoidea</taxon>
        <taxon>Nephilidae</taxon>
        <taxon>Trichonephila</taxon>
    </lineage>
</organism>
<evidence type="ECO:0000313" key="3">
    <source>
        <dbReference type="Proteomes" id="UP000887159"/>
    </source>
</evidence>
<feature type="compositionally biased region" description="Polar residues" evidence="1">
    <location>
        <begin position="9"/>
        <end position="28"/>
    </location>
</feature>
<dbReference type="EMBL" id="BMAU01021354">
    <property type="protein sequence ID" value="GFY19916.1"/>
    <property type="molecule type" value="Genomic_DNA"/>
</dbReference>
<keyword evidence="3" id="KW-1185">Reference proteome</keyword>
<proteinExistence type="predicted"/>
<evidence type="ECO:0000256" key="1">
    <source>
        <dbReference type="SAM" id="MobiDB-lite"/>
    </source>
</evidence>
<name>A0A8X6SUZ8_TRICX</name>
<reference evidence="2" key="1">
    <citation type="submission" date="2020-08" db="EMBL/GenBank/DDBJ databases">
        <title>Multicomponent nature underlies the extraordinary mechanical properties of spider dragline silk.</title>
        <authorList>
            <person name="Kono N."/>
            <person name="Nakamura H."/>
            <person name="Mori M."/>
            <person name="Yoshida Y."/>
            <person name="Ohtoshi R."/>
            <person name="Malay A.D."/>
            <person name="Moran D.A.P."/>
            <person name="Tomita M."/>
            <person name="Numata K."/>
            <person name="Arakawa K."/>
        </authorList>
    </citation>
    <scope>NUCLEOTIDE SEQUENCE</scope>
</reference>
<feature type="compositionally biased region" description="Basic residues" evidence="1">
    <location>
        <begin position="44"/>
        <end position="55"/>
    </location>
</feature>
<accession>A0A8X6SUZ8</accession>